<keyword evidence="3" id="KW-1185">Reference proteome</keyword>
<evidence type="ECO:0000313" key="3">
    <source>
        <dbReference type="Proteomes" id="UP001165083"/>
    </source>
</evidence>
<reference evidence="2" key="1">
    <citation type="submission" date="2023-04" db="EMBL/GenBank/DDBJ databases">
        <title>Phytophthora lilii NBRC 32176.</title>
        <authorList>
            <person name="Ichikawa N."/>
            <person name="Sato H."/>
            <person name="Tonouchi N."/>
        </authorList>
    </citation>
    <scope>NUCLEOTIDE SEQUENCE</scope>
    <source>
        <strain evidence="2">NBRC 32176</strain>
    </source>
</reference>
<evidence type="ECO:0000256" key="1">
    <source>
        <dbReference type="SAM" id="MobiDB-lite"/>
    </source>
</evidence>
<proteinExistence type="predicted"/>
<comment type="caution">
    <text evidence="2">The sequence shown here is derived from an EMBL/GenBank/DDBJ whole genome shotgun (WGS) entry which is preliminary data.</text>
</comment>
<feature type="compositionally biased region" description="Low complexity" evidence="1">
    <location>
        <begin position="109"/>
        <end position="124"/>
    </location>
</feature>
<feature type="region of interest" description="Disordered" evidence="1">
    <location>
        <begin position="202"/>
        <end position="236"/>
    </location>
</feature>
<dbReference type="Proteomes" id="UP001165083">
    <property type="component" value="Unassembled WGS sequence"/>
</dbReference>
<dbReference type="OrthoDB" id="294251at2759"/>
<organism evidence="2 3">
    <name type="scientific">Phytophthora lilii</name>
    <dbReference type="NCBI Taxonomy" id="2077276"/>
    <lineage>
        <taxon>Eukaryota</taxon>
        <taxon>Sar</taxon>
        <taxon>Stramenopiles</taxon>
        <taxon>Oomycota</taxon>
        <taxon>Peronosporomycetes</taxon>
        <taxon>Peronosporales</taxon>
        <taxon>Peronosporaceae</taxon>
        <taxon>Phytophthora</taxon>
    </lineage>
</organism>
<sequence length="347" mass="38964">MKQVEQQEAERMEQSIRFTVLDPLQARLERHDQLREEINARDKLAAESKLLRETTLKMQSSKLEDDDRRAQTELNLHKVAAALLEAEEKLLPQLGWCIIVKHTPSSVSLSTTTSKLSKMSSLTSDGWTEVDESSSSTPDGVETVSGSDEDEECNASSITLEDFEAAKVPQTHKRTVHDTKVQEINRPVDAPKTDTLALYPVVSHNANDDETREDSEEKLSRLRRSTSPSPRTANFQPIAPRRTASMFWSIRKTIRGKFSYSSGHTRMIRQNSAPVIDTPLSDNQSRTISPRKSPTEWHAIEDCLWEIDIREAKSLGKSILTADSIGSNSAELLCGLLQKVCYSKLVM</sequence>
<protein>
    <submittedName>
        <fullName evidence="2">Unnamed protein product</fullName>
    </submittedName>
</protein>
<feature type="region of interest" description="Disordered" evidence="1">
    <location>
        <begin position="109"/>
        <end position="152"/>
    </location>
</feature>
<accession>A0A9W6TZC0</accession>
<name>A0A9W6TZC0_9STRA</name>
<gene>
    <name evidence="2" type="ORF">Plil01_000919800</name>
</gene>
<evidence type="ECO:0000313" key="2">
    <source>
        <dbReference type="EMBL" id="GMF22918.1"/>
    </source>
</evidence>
<dbReference type="AlphaFoldDB" id="A0A9W6TZC0"/>
<dbReference type="EMBL" id="BSXW01000455">
    <property type="protein sequence ID" value="GMF22918.1"/>
    <property type="molecule type" value="Genomic_DNA"/>
</dbReference>